<evidence type="ECO:0000313" key="1">
    <source>
        <dbReference type="EMBL" id="UWX74156.1"/>
    </source>
</evidence>
<accession>A0AB38U2D5</accession>
<protein>
    <submittedName>
        <fullName evidence="1">Uncharacterized protein</fullName>
    </submittedName>
</protein>
<name>A0AB38U2D5_BURGA</name>
<dbReference type="GeneID" id="66459734"/>
<dbReference type="RefSeq" id="WP_124083564.1">
    <property type="nucleotide sequence ID" value="NZ_CADEPT010000003.1"/>
</dbReference>
<proteinExistence type="predicted"/>
<dbReference type="EMBL" id="CP104215">
    <property type="protein sequence ID" value="UWX74156.1"/>
    <property type="molecule type" value="Genomic_DNA"/>
</dbReference>
<organism evidence="1 2">
    <name type="scientific">Burkholderia gladioli</name>
    <name type="common">Pseudomonas marginata</name>
    <name type="synonym">Phytomonas marginata</name>
    <dbReference type="NCBI Taxonomy" id="28095"/>
    <lineage>
        <taxon>Bacteria</taxon>
        <taxon>Pseudomonadati</taxon>
        <taxon>Pseudomonadota</taxon>
        <taxon>Betaproteobacteria</taxon>
        <taxon>Burkholderiales</taxon>
        <taxon>Burkholderiaceae</taxon>
        <taxon>Burkholderia</taxon>
    </lineage>
</organism>
<dbReference type="Proteomes" id="UP001059745">
    <property type="component" value="Chromosome 2"/>
</dbReference>
<gene>
    <name evidence="1" type="ORF">NYZ96_21725</name>
</gene>
<reference evidence="1" key="1">
    <citation type="submission" date="2022-09" db="EMBL/GenBank/DDBJ databases">
        <title>Genomic of Burkholderia gladioli.</title>
        <authorList>
            <person name="Wu H."/>
        </authorList>
    </citation>
    <scope>NUCLEOTIDE SEQUENCE</scope>
    <source>
        <strain evidence="1">ZN-S4</strain>
    </source>
</reference>
<dbReference type="AlphaFoldDB" id="A0AB38U2D5"/>
<evidence type="ECO:0000313" key="2">
    <source>
        <dbReference type="Proteomes" id="UP001059745"/>
    </source>
</evidence>
<sequence length="95" mass="9923">MMVSGAAWAWPALVFHAGNGGRAEAARFAATTAAKPVGKKGKAGARVRMMSGSLGVILFLPAIGRDARHYQNDSSFQRGTLQDVEFLNAGSGFAI</sequence>